<evidence type="ECO:0000313" key="2">
    <source>
        <dbReference type="EMBL" id="KAJ8598959.1"/>
    </source>
</evidence>
<dbReference type="PANTHER" id="PTHR46043:SF13">
    <property type="entry name" value="ARM REPEAT SUPERFAMILY PROTEIN"/>
    <property type="match status" value="1"/>
</dbReference>
<dbReference type="EMBL" id="JAQMWT010000606">
    <property type="protein sequence ID" value="KAJ8598959.1"/>
    <property type="molecule type" value="Genomic_DNA"/>
</dbReference>
<dbReference type="InterPro" id="IPR011989">
    <property type="entry name" value="ARM-like"/>
</dbReference>
<evidence type="ECO:0000256" key="1">
    <source>
        <dbReference type="SAM" id="MobiDB-lite"/>
    </source>
</evidence>
<dbReference type="AlphaFoldDB" id="A0AAD7U708"/>
<name>A0AAD7U708_9STRA</name>
<reference evidence="2" key="1">
    <citation type="submission" date="2023-01" db="EMBL/GenBank/DDBJ databases">
        <title>Metagenome sequencing of chrysophaentin producing Chrysophaeum taylorii.</title>
        <authorList>
            <person name="Davison J."/>
            <person name="Bewley C."/>
        </authorList>
    </citation>
    <scope>NUCLEOTIDE SEQUENCE</scope>
    <source>
        <strain evidence="2">NIES-1699</strain>
    </source>
</reference>
<feature type="compositionally biased region" description="Low complexity" evidence="1">
    <location>
        <begin position="925"/>
        <end position="940"/>
    </location>
</feature>
<evidence type="ECO:0000313" key="3">
    <source>
        <dbReference type="Proteomes" id="UP001230188"/>
    </source>
</evidence>
<accession>A0AAD7U708</accession>
<feature type="region of interest" description="Disordered" evidence="1">
    <location>
        <begin position="920"/>
        <end position="944"/>
    </location>
</feature>
<proteinExistence type="predicted"/>
<keyword evidence="3" id="KW-1185">Reference proteome</keyword>
<organism evidence="2 3">
    <name type="scientific">Chrysophaeum taylorii</name>
    <dbReference type="NCBI Taxonomy" id="2483200"/>
    <lineage>
        <taxon>Eukaryota</taxon>
        <taxon>Sar</taxon>
        <taxon>Stramenopiles</taxon>
        <taxon>Ochrophyta</taxon>
        <taxon>Pelagophyceae</taxon>
        <taxon>Pelagomonadales</taxon>
        <taxon>Pelagomonadaceae</taxon>
        <taxon>Chrysophaeum</taxon>
    </lineage>
</organism>
<dbReference type="InterPro" id="IPR016024">
    <property type="entry name" value="ARM-type_fold"/>
</dbReference>
<dbReference type="PANTHER" id="PTHR46043">
    <property type="entry name" value="ARM REPEAT SUPERFAMILY PROTEIN"/>
    <property type="match status" value="1"/>
</dbReference>
<dbReference type="Proteomes" id="UP001230188">
    <property type="component" value="Unassembled WGS sequence"/>
</dbReference>
<feature type="region of interest" description="Disordered" evidence="1">
    <location>
        <begin position="360"/>
        <end position="388"/>
    </location>
</feature>
<comment type="caution">
    <text evidence="2">The sequence shown here is derived from an EMBL/GenBank/DDBJ whole genome shotgun (WGS) entry which is preliminary data.</text>
</comment>
<gene>
    <name evidence="2" type="ORF">CTAYLR_009809</name>
</gene>
<sequence length="962" mass="104715">MWRLLVRGGDETRMMWDEVLPRVQKVITLLRYAERQVTTVEAYAGLAVKMVKLVTACALRIEEDYLQSSGTWSAHFEETETTLADVGGLNTLQSRLFEATYRVKVSALLGEVDSAVGALGAALAEIPTAEEDLAGVCDQLEAIDREIQGSVLEEAGVDDVSEVLAREVVLAGGDEAVLASNFLEKLRGLALEHDLAKDDIDLMRQLLAVSDDASLRGDVQRARRGVECEVEDDEDFLRSVVDFDEIQQHEEMRRRQIERDETREQLGREKILVEAVAAAVRLTSEPAEASTVYATNKAETDRLDAETAKLVAETAMLQLEEAHEDNRLDAKRRLYEQALQARQKAQARKFSSSMAIAMGGDVGSNRGSAKDGTLATESSVRERSDSFSSQQSSTIFSLGSIVRECEDDDDNVSMACSMLTRDPPTDNARRAKAAAKLSELCGGKNDEVSARRRSQAARRGALKALVAMLNMHVRQNELDAVARCLCALAAHHADNKAAILDAGALLVVVDRVADAGCDNRFLVPLWRALTNSDAYEGALLHAADTAVDHIVAVVEHSYVAEEQCLATEALFQLICATHHTFNALRALTGVLPRRLHDDAREAAKARVAKETATRAVVVILGFSAQDIFTVPGAISTIESLATAGRFFEGGGGEEDDAALAVIKSLYDFLVAESDTQMISILRIEDPTPAAWTAKEHCARALRRLIKAAEDSDKAAQGLAIDTNPHHYSVSKPPAASRSAQRVATALARKGILPPLTAVIKAAGAQNKRVVFAKQEAARVVRLLAEHERSLVDQFVTLDTIPALLALIEVVNKDDPKEAAVLALWSLCRDSKPNRSLLVNLPSGLKAVMQLVARTGTNPSDEASSRLLAALATDDPSLEKKIRNEKHLFNDMLRTLEWNVNYGDTVHVKAAAKALRDLMKPNSSEPTSIKKTPAKPSKAAKVGIARTQKKAPFSLFRNSRNKK</sequence>
<protein>
    <submittedName>
        <fullName evidence="2">Uncharacterized protein</fullName>
    </submittedName>
</protein>
<dbReference type="Gene3D" id="1.25.10.10">
    <property type="entry name" value="Leucine-rich Repeat Variant"/>
    <property type="match status" value="2"/>
</dbReference>
<dbReference type="SUPFAM" id="SSF48371">
    <property type="entry name" value="ARM repeat"/>
    <property type="match status" value="1"/>
</dbReference>